<keyword evidence="5" id="KW-0732">Signal</keyword>
<dbReference type="PANTHER" id="PTHR30329">
    <property type="entry name" value="STATOR ELEMENT OF FLAGELLAR MOTOR COMPLEX"/>
    <property type="match status" value="1"/>
</dbReference>
<dbReference type="InterPro" id="IPR050330">
    <property type="entry name" value="Bact_OuterMem_StrucFunc"/>
</dbReference>
<dbReference type="RefSeq" id="WP_191007313.1">
    <property type="nucleotide sequence ID" value="NZ_JACXAD010000043.1"/>
</dbReference>
<organism evidence="7 8">
    <name type="scientific">Hymenobacter montanus</name>
    <dbReference type="NCBI Taxonomy" id="2771359"/>
    <lineage>
        <taxon>Bacteria</taxon>
        <taxon>Pseudomonadati</taxon>
        <taxon>Bacteroidota</taxon>
        <taxon>Cytophagia</taxon>
        <taxon>Cytophagales</taxon>
        <taxon>Hymenobacteraceae</taxon>
        <taxon>Hymenobacter</taxon>
    </lineage>
</organism>
<sequence length="654" mass="72912">MKLFLTLGLLVCQLVLHAQKLPSLVVYTDAHARYQLMYPRTWLLRKGASDKQETTFIANPAEHLAPVMATLSVRTLPEKQKTLKLTAAGEQDSLWRRIQRLPQAQVLRVSQQDFGSYEEVRYDYTFALTPASPARTHVVGRQLWRGGYEFRIEYRGPVEQDDRYLAEGRRLITSFTFTNNAWPSLRYADQVCDGKMYGIAASHLRNGNWEDDCRTIHEFSTSNPKAPPVVHYHVLPFQSYALAKGFDNCLYSVTKAPTDTSELVYRYDPATRQGRYTTWKLPRQGREVSWISGATDEHGDLYFLTSDANLLVKVSPPDGSVKVVWSSDPMRRAPFYPMIAFDGAGTHGNFCLDDTRTLYMVYSTNGSLLKVDLDSRRPSPELMVLAGLPKRGGYSDLLMQKDQSGQRRLFLAGPTALYQADLGQRRAHLVRSGTYTDLAGCNVFRMGRALPLPPPPTTATWRGRVLNALTYQPLPRAEVHFRSEAPVPLSPDGRFSLSGMAGHPYAYQVELAGYMTVDSVWTATPGPVVQDILLRPLAVGTTQVLDNVQFEQGKAVLLPSSLPALQKLLWLLSDNPGLTIELRGHTDNVGPPQKNVSLSEQRVAAVKTYLVTHGIAAARITGIGLGGAEPTASNAQESTRQLNRRVEFRVTSVQ</sequence>
<evidence type="ECO:0000313" key="8">
    <source>
        <dbReference type="Proteomes" id="UP000612233"/>
    </source>
</evidence>
<dbReference type="SUPFAM" id="SSF63829">
    <property type="entry name" value="Calcium-dependent phosphotriesterase"/>
    <property type="match status" value="1"/>
</dbReference>
<feature type="chain" id="PRO_5037595286" evidence="5">
    <location>
        <begin position="19"/>
        <end position="654"/>
    </location>
</feature>
<dbReference type="Proteomes" id="UP000612233">
    <property type="component" value="Unassembled WGS sequence"/>
</dbReference>
<gene>
    <name evidence="7" type="ORF">IC235_21680</name>
</gene>
<dbReference type="InterPro" id="IPR006665">
    <property type="entry name" value="OmpA-like"/>
</dbReference>
<dbReference type="InterPro" id="IPR006664">
    <property type="entry name" value="OMP_bac"/>
</dbReference>
<dbReference type="Pfam" id="PF00691">
    <property type="entry name" value="OmpA"/>
    <property type="match status" value="1"/>
</dbReference>
<evidence type="ECO:0000313" key="7">
    <source>
        <dbReference type="EMBL" id="MBD2770504.1"/>
    </source>
</evidence>
<dbReference type="EMBL" id="JACXAD010000043">
    <property type="protein sequence ID" value="MBD2770504.1"/>
    <property type="molecule type" value="Genomic_DNA"/>
</dbReference>
<dbReference type="PROSITE" id="PS51123">
    <property type="entry name" value="OMPA_2"/>
    <property type="match status" value="1"/>
</dbReference>
<dbReference type="AlphaFoldDB" id="A0A927BI75"/>
<comment type="subcellular location">
    <subcellularLocation>
        <location evidence="1">Cell outer membrane</location>
    </subcellularLocation>
</comment>
<evidence type="ECO:0000259" key="6">
    <source>
        <dbReference type="PROSITE" id="PS51123"/>
    </source>
</evidence>
<comment type="caution">
    <text evidence="7">The sequence shown here is derived from an EMBL/GenBank/DDBJ whole genome shotgun (WGS) entry which is preliminary data.</text>
</comment>
<dbReference type="PRINTS" id="PR01021">
    <property type="entry name" value="OMPADOMAIN"/>
</dbReference>
<feature type="signal peptide" evidence="5">
    <location>
        <begin position="1"/>
        <end position="18"/>
    </location>
</feature>
<dbReference type="InterPro" id="IPR036737">
    <property type="entry name" value="OmpA-like_sf"/>
</dbReference>
<keyword evidence="8" id="KW-1185">Reference proteome</keyword>
<evidence type="ECO:0000256" key="4">
    <source>
        <dbReference type="PROSITE-ProRule" id="PRU00473"/>
    </source>
</evidence>
<evidence type="ECO:0000256" key="1">
    <source>
        <dbReference type="ARBA" id="ARBA00004442"/>
    </source>
</evidence>
<name>A0A927BI75_9BACT</name>
<feature type="domain" description="OmpA-like" evidence="6">
    <location>
        <begin position="539"/>
        <end position="654"/>
    </location>
</feature>
<dbReference type="CDD" id="cd07185">
    <property type="entry name" value="OmpA_C-like"/>
    <property type="match status" value="1"/>
</dbReference>
<accession>A0A927BI75</accession>
<dbReference type="PANTHER" id="PTHR30329:SF21">
    <property type="entry name" value="LIPOPROTEIN YIAD-RELATED"/>
    <property type="match status" value="1"/>
</dbReference>
<evidence type="ECO:0000256" key="3">
    <source>
        <dbReference type="ARBA" id="ARBA00023237"/>
    </source>
</evidence>
<protein>
    <submittedName>
        <fullName evidence="7">OmpA family protein</fullName>
    </submittedName>
</protein>
<dbReference type="SUPFAM" id="SSF103088">
    <property type="entry name" value="OmpA-like"/>
    <property type="match status" value="1"/>
</dbReference>
<evidence type="ECO:0000256" key="2">
    <source>
        <dbReference type="ARBA" id="ARBA00023136"/>
    </source>
</evidence>
<dbReference type="GO" id="GO:0009279">
    <property type="term" value="C:cell outer membrane"/>
    <property type="evidence" value="ECO:0007669"/>
    <property type="project" value="UniProtKB-SubCell"/>
</dbReference>
<keyword evidence="2 4" id="KW-0472">Membrane</keyword>
<proteinExistence type="predicted"/>
<keyword evidence="3" id="KW-0998">Cell outer membrane</keyword>
<evidence type="ECO:0000256" key="5">
    <source>
        <dbReference type="SAM" id="SignalP"/>
    </source>
</evidence>
<dbReference type="Gene3D" id="3.30.1330.60">
    <property type="entry name" value="OmpA-like domain"/>
    <property type="match status" value="1"/>
</dbReference>
<reference evidence="7" key="1">
    <citation type="submission" date="2020-09" db="EMBL/GenBank/DDBJ databases">
        <authorList>
            <person name="Kim M.K."/>
        </authorList>
    </citation>
    <scope>NUCLEOTIDE SEQUENCE</scope>
    <source>
        <strain evidence="7">BT664</strain>
    </source>
</reference>